<dbReference type="AlphaFoldDB" id="A0AAV5VG80"/>
<organism evidence="1 2">
    <name type="scientific">Pristionchus fissidentatus</name>
    <dbReference type="NCBI Taxonomy" id="1538716"/>
    <lineage>
        <taxon>Eukaryota</taxon>
        <taxon>Metazoa</taxon>
        <taxon>Ecdysozoa</taxon>
        <taxon>Nematoda</taxon>
        <taxon>Chromadorea</taxon>
        <taxon>Rhabditida</taxon>
        <taxon>Rhabditina</taxon>
        <taxon>Diplogasteromorpha</taxon>
        <taxon>Diplogasteroidea</taxon>
        <taxon>Neodiplogasteridae</taxon>
        <taxon>Pristionchus</taxon>
    </lineage>
</organism>
<keyword evidence="2" id="KW-1185">Reference proteome</keyword>
<feature type="non-terminal residue" evidence="1">
    <location>
        <position position="95"/>
    </location>
</feature>
<protein>
    <submittedName>
        <fullName evidence="1">Uncharacterized protein</fullName>
    </submittedName>
</protein>
<evidence type="ECO:0000313" key="2">
    <source>
        <dbReference type="Proteomes" id="UP001432322"/>
    </source>
</evidence>
<feature type="non-terminal residue" evidence="1">
    <location>
        <position position="1"/>
    </location>
</feature>
<dbReference type="EMBL" id="BTSY01000003">
    <property type="protein sequence ID" value="GMT17228.1"/>
    <property type="molecule type" value="Genomic_DNA"/>
</dbReference>
<sequence length="95" mass="10434">ALVSAHVHHVRNVLALKTLKLREESIAGSGFIEAFRELLAPLAVMWVSPVVCGIRSDDPYSGFALWVGPVQPIDTFLQVRRAIAHRRAISVGDAY</sequence>
<dbReference type="Proteomes" id="UP001432322">
    <property type="component" value="Unassembled WGS sequence"/>
</dbReference>
<name>A0AAV5VG80_9BILA</name>
<accession>A0AAV5VG80</accession>
<comment type="caution">
    <text evidence="1">The sequence shown here is derived from an EMBL/GenBank/DDBJ whole genome shotgun (WGS) entry which is preliminary data.</text>
</comment>
<evidence type="ECO:0000313" key="1">
    <source>
        <dbReference type="EMBL" id="GMT17228.1"/>
    </source>
</evidence>
<proteinExistence type="predicted"/>
<gene>
    <name evidence="1" type="ORF">PFISCL1PPCAC_8525</name>
</gene>
<reference evidence="1" key="1">
    <citation type="submission" date="2023-10" db="EMBL/GenBank/DDBJ databases">
        <title>Genome assembly of Pristionchus species.</title>
        <authorList>
            <person name="Yoshida K."/>
            <person name="Sommer R.J."/>
        </authorList>
    </citation>
    <scope>NUCLEOTIDE SEQUENCE</scope>
    <source>
        <strain evidence="1">RS5133</strain>
    </source>
</reference>